<dbReference type="OrthoDB" id="9801997at2"/>
<evidence type="ECO:0000313" key="3">
    <source>
        <dbReference type="Proteomes" id="UP000315540"/>
    </source>
</evidence>
<dbReference type="EMBL" id="VFWZ01000009">
    <property type="protein sequence ID" value="TPN82112.1"/>
    <property type="molecule type" value="Genomic_DNA"/>
</dbReference>
<organism evidence="2 3">
    <name type="scientific">Aquimarina algicola</name>
    <dbReference type="NCBI Taxonomy" id="2589995"/>
    <lineage>
        <taxon>Bacteria</taxon>
        <taxon>Pseudomonadati</taxon>
        <taxon>Bacteroidota</taxon>
        <taxon>Flavobacteriia</taxon>
        <taxon>Flavobacteriales</taxon>
        <taxon>Flavobacteriaceae</taxon>
        <taxon>Aquimarina</taxon>
    </lineage>
</organism>
<accession>A0A504J104</accession>
<evidence type="ECO:0000313" key="2">
    <source>
        <dbReference type="EMBL" id="TPN82112.1"/>
    </source>
</evidence>
<dbReference type="PANTHER" id="PTHR34846:SF10">
    <property type="entry name" value="CYTOPLASMIC PROTEIN"/>
    <property type="match status" value="1"/>
</dbReference>
<dbReference type="InterPro" id="IPR004675">
    <property type="entry name" value="AhpD_core"/>
</dbReference>
<reference evidence="2 3" key="1">
    <citation type="submission" date="2019-06" db="EMBL/GenBank/DDBJ databases">
        <authorList>
            <person name="Meng X."/>
        </authorList>
    </citation>
    <scope>NUCLEOTIDE SEQUENCE [LARGE SCALE GENOMIC DNA]</scope>
    <source>
        <strain evidence="2 3">M625</strain>
    </source>
</reference>
<dbReference type="SUPFAM" id="SSF69118">
    <property type="entry name" value="AhpD-like"/>
    <property type="match status" value="1"/>
</dbReference>
<name>A0A504J104_9FLAO</name>
<dbReference type="InterPro" id="IPR029032">
    <property type="entry name" value="AhpD-like"/>
</dbReference>
<dbReference type="Proteomes" id="UP000315540">
    <property type="component" value="Unassembled WGS sequence"/>
</dbReference>
<dbReference type="InterPro" id="IPR003779">
    <property type="entry name" value="CMD-like"/>
</dbReference>
<evidence type="ECO:0000259" key="1">
    <source>
        <dbReference type="Pfam" id="PF02627"/>
    </source>
</evidence>
<dbReference type="RefSeq" id="WP_140596844.1">
    <property type="nucleotide sequence ID" value="NZ_VFWZ01000009.1"/>
</dbReference>
<sequence length="151" mass="17369">MERIPYSELPEGIFEPLMAIEEKLKNSSLDNKLLELVRLRVSQINGCAYCLDMHTKELKHAGESEIRISLLSAWEESGFFDEKEKAVLHFAEALTVIDDKPLHNDVFETLQKHFDKHEISFLSLAIAQINTWNRLMKSFGFKAGNYEVAQV</sequence>
<protein>
    <submittedName>
        <fullName evidence="2">Carboxymuconolactone decarboxylase family protein</fullName>
    </submittedName>
</protein>
<keyword evidence="3" id="KW-1185">Reference proteome</keyword>
<dbReference type="PANTHER" id="PTHR34846">
    <property type="entry name" value="4-CARBOXYMUCONOLACTONE DECARBOXYLASE FAMILY PROTEIN (AFU_ORTHOLOGUE AFUA_6G11590)"/>
    <property type="match status" value="1"/>
</dbReference>
<gene>
    <name evidence="2" type="ORF">FHK87_22050</name>
</gene>
<dbReference type="Pfam" id="PF02627">
    <property type="entry name" value="CMD"/>
    <property type="match status" value="1"/>
</dbReference>
<dbReference type="NCBIfam" id="TIGR00778">
    <property type="entry name" value="ahpD_dom"/>
    <property type="match status" value="1"/>
</dbReference>
<dbReference type="Gene3D" id="1.20.1290.10">
    <property type="entry name" value="AhpD-like"/>
    <property type="match status" value="1"/>
</dbReference>
<comment type="caution">
    <text evidence="2">The sequence shown here is derived from an EMBL/GenBank/DDBJ whole genome shotgun (WGS) entry which is preliminary data.</text>
</comment>
<proteinExistence type="predicted"/>
<dbReference type="AlphaFoldDB" id="A0A504J104"/>
<feature type="domain" description="Carboxymuconolactone decarboxylase-like" evidence="1">
    <location>
        <begin position="17"/>
        <end position="93"/>
    </location>
</feature>
<dbReference type="GO" id="GO:0051920">
    <property type="term" value="F:peroxiredoxin activity"/>
    <property type="evidence" value="ECO:0007669"/>
    <property type="project" value="InterPro"/>
</dbReference>